<feature type="compositionally biased region" description="Gly residues" evidence="1">
    <location>
        <begin position="113"/>
        <end position="134"/>
    </location>
</feature>
<evidence type="ECO:0000313" key="2">
    <source>
        <dbReference type="EMBL" id="KAK6992492.1"/>
    </source>
</evidence>
<accession>A0AAV9ZVH4</accession>
<evidence type="ECO:0000256" key="1">
    <source>
        <dbReference type="SAM" id="MobiDB-lite"/>
    </source>
</evidence>
<dbReference type="Proteomes" id="UP001362999">
    <property type="component" value="Unassembled WGS sequence"/>
</dbReference>
<evidence type="ECO:0000313" key="3">
    <source>
        <dbReference type="Proteomes" id="UP001362999"/>
    </source>
</evidence>
<feature type="region of interest" description="Disordered" evidence="1">
    <location>
        <begin position="100"/>
        <end position="202"/>
    </location>
</feature>
<dbReference type="AlphaFoldDB" id="A0AAV9ZVH4"/>
<gene>
    <name evidence="2" type="ORF">R3P38DRAFT_2802317</name>
</gene>
<keyword evidence="3" id="KW-1185">Reference proteome</keyword>
<name>A0AAV9ZVH4_9AGAR</name>
<reference evidence="2 3" key="1">
    <citation type="journal article" date="2024" name="J Genomics">
        <title>Draft genome sequencing and assembly of Favolaschia claudopus CIRM-BRFM 2984 isolated from oak limbs.</title>
        <authorList>
            <person name="Navarro D."/>
            <person name="Drula E."/>
            <person name="Chaduli D."/>
            <person name="Cazenave R."/>
            <person name="Ahrendt S."/>
            <person name="Wang J."/>
            <person name="Lipzen A."/>
            <person name="Daum C."/>
            <person name="Barry K."/>
            <person name="Grigoriev I.V."/>
            <person name="Favel A."/>
            <person name="Rosso M.N."/>
            <person name="Martin F."/>
        </authorList>
    </citation>
    <scope>NUCLEOTIDE SEQUENCE [LARGE SCALE GENOMIC DNA]</scope>
    <source>
        <strain evidence="2 3">CIRM-BRFM 2984</strain>
    </source>
</reference>
<sequence length="202" mass="20892">MSFDGSGRGVGERAGQTSEGGGGAHEPAPAQHRRRKQMRRRVGVGVDEASERVGKRQEARRPTKRVDEQAGAMGNETNVWVANQWSGQAVGMVVAARGLRRGKTPPSATTVGSAGGGGGGGGGGQAGTKGGGVGSNEKRVTMSRVTIDTFPVGRTITPEAGNISEKTALPEKPEASGMPDAASDQRDLRHGAKKPSNQRLMR</sequence>
<feature type="compositionally biased region" description="Basic residues" evidence="1">
    <location>
        <begin position="31"/>
        <end position="42"/>
    </location>
</feature>
<dbReference type="EMBL" id="JAWWNJ010000109">
    <property type="protein sequence ID" value="KAK6992492.1"/>
    <property type="molecule type" value="Genomic_DNA"/>
</dbReference>
<feature type="region of interest" description="Disordered" evidence="1">
    <location>
        <begin position="1"/>
        <end position="75"/>
    </location>
</feature>
<feature type="compositionally biased region" description="Basic and acidic residues" evidence="1">
    <location>
        <begin position="49"/>
        <end position="68"/>
    </location>
</feature>
<proteinExistence type="predicted"/>
<organism evidence="2 3">
    <name type="scientific">Favolaschia claudopus</name>
    <dbReference type="NCBI Taxonomy" id="2862362"/>
    <lineage>
        <taxon>Eukaryota</taxon>
        <taxon>Fungi</taxon>
        <taxon>Dikarya</taxon>
        <taxon>Basidiomycota</taxon>
        <taxon>Agaricomycotina</taxon>
        <taxon>Agaricomycetes</taxon>
        <taxon>Agaricomycetidae</taxon>
        <taxon>Agaricales</taxon>
        <taxon>Marasmiineae</taxon>
        <taxon>Mycenaceae</taxon>
        <taxon>Favolaschia</taxon>
    </lineage>
</organism>
<protein>
    <submittedName>
        <fullName evidence="2">Uncharacterized protein</fullName>
    </submittedName>
</protein>
<comment type="caution">
    <text evidence="2">The sequence shown here is derived from an EMBL/GenBank/DDBJ whole genome shotgun (WGS) entry which is preliminary data.</text>
</comment>